<proteinExistence type="predicted"/>
<dbReference type="Proteomes" id="UP000828390">
    <property type="component" value="Unassembled WGS sequence"/>
</dbReference>
<dbReference type="AlphaFoldDB" id="A0A9D4J2J8"/>
<sequence length="58" mass="6762">MHLPGLETRIKGVEQRVDRLEHDTECAGIAVVEVTSRVEHLEKERENLRDDMTYLKSQ</sequence>
<reference evidence="2" key="2">
    <citation type="submission" date="2020-11" db="EMBL/GenBank/DDBJ databases">
        <authorList>
            <person name="McCartney M.A."/>
            <person name="Auch B."/>
            <person name="Kono T."/>
            <person name="Mallez S."/>
            <person name="Becker A."/>
            <person name="Gohl D.M."/>
            <person name="Silverstein K.A.T."/>
            <person name="Koren S."/>
            <person name="Bechman K.B."/>
            <person name="Herman A."/>
            <person name="Abrahante J.E."/>
            <person name="Garbe J."/>
        </authorList>
    </citation>
    <scope>NUCLEOTIDE SEQUENCE</scope>
    <source>
        <strain evidence="2">Duluth1</strain>
        <tissue evidence="2">Whole animal</tissue>
    </source>
</reference>
<dbReference type="Gene3D" id="1.20.1270.70">
    <property type="entry name" value="Designed single chain three-helix bundle"/>
    <property type="match status" value="1"/>
</dbReference>
<comment type="caution">
    <text evidence="2">The sequence shown here is derived from an EMBL/GenBank/DDBJ whole genome shotgun (WGS) entry which is preliminary data.</text>
</comment>
<keyword evidence="3" id="KW-1185">Reference proteome</keyword>
<organism evidence="2 3">
    <name type="scientific">Dreissena polymorpha</name>
    <name type="common">Zebra mussel</name>
    <name type="synonym">Mytilus polymorpha</name>
    <dbReference type="NCBI Taxonomy" id="45954"/>
    <lineage>
        <taxon>Eukaryota</taxon>
        <taxon>Metazoa</taxon>
        <taxon>Spiralia</taxon>
        <taxon>Lophotrochozoa</taxon>
        <taxon>Mollusca</taxon>
        <taxon>Bivalvia</taxon>
        <taxon>Autobranchia</taxon>
        <taxon>Heteroconchia</taxon>
        <taxon>Euheterodonta</taxon>
        <taxon>Imparidentia</taxon>
        <taxon>Neoheterodontei</taxon>
        <taxon>Myida</taxon>
        <taxon>Dreissenoidea</taxon>
        <taxon>Dreissenidae</taxon>
        <taxon>Dreissena</taxon>
    </lineage>
</organism>
<reference evidence="2" key="1">
    <citation type="journal article" date="2019" name="bioRxiv">
        <title>The Genome of the Zebra Mussel, Dreissena polymorpha: A Resource for Invasive Species Research.</title>
        <authorList>
            <person name="McCartney M.A."/>
            <person name="Auch B."/>
            <person name="Kono T."/>
            <person name="Mallez S."/>
            <person name="Zhang Y."/>
            <person name="Obille A."/>
            <person name="Becker A."/>
            <person name="Abrahante J.E."/>
            <person name="Garbe J."/>
            <person name="Badalamenti J.P."/>
            <person name="Herman A."/>
            <person name="Mangelson H."/>
            <person name="Liachko I."/>
            <person name="Sullivan S."/>
            <person name="Sone E.D."/>
            <person name="Koren S."/>
            <person name="Silverstein K.A.T."/>
            <person name="Beckman K.B."/>
            <person name="Gohl D.M."/>
        </authorList>
    </citation>
    <scope>NUCLEOTIDE SEQUENCE</scope>
    <source>
        <strain evidence="2">Duluth1</strain>
        <tissue evidence="2">Whole animal</tissue>
    </source>
</reference>
<keyword evidence="1" id="KW-0175">Coiled coil</keyword>
<protein>
    <submittedName>
        <fullName evidence="2">Uncharacterized protein</fullName>
    </submittedName>
</protein>
<dbReference type="EMBL" id="JAIWYP010000007">
    <property type="protein sequence ID" value="KAH3797406.1"/>
    <property type="molecule type" value="Genomic_DNA"/>
</dbReference>
<evidence type="ECO:0000313" key="2">
    <source>
        <dbReference type="EMBL" id="KAH3797406.1"/>
    </source>
</evidence>
<accession>A0A9D4J2J8</accession>
<evidence type="ECO:0000313" key="3">
    <source>
        <dbReference type="Proteomes" id="UP000828390"/>
    </source>
</evidence>
<evidence type="ECO:0000256" key="1">
    <source>
        <dbReference type="SAM" id="Coils"/>
    </source>
</evidence>
<name>A0A9D4J2J8_DREPO</name>
<gene>
    <name evidence="2" type="ORF">DPMN_150987</name>
</gene>
<feature type="coiled-coil region" evidence="1">
    <location>
        <begin position="3"/>
        <end position="58"/>
    </location>
</feature>